<sequence>MSSLPRYFVHDEGLRTLHKTSVSGLQIPIREVLIVTHESSQTNKTRHFGRDAEIQAMDGNQPVLQVPDAKRTYHPFFHALGDRVHLFARSQAPAWECGF</sequence>
<gene>
    <name evidence="1" type="ORF">DM484_15320</name>
</gene>
<accession>A0A2W4T2T5</accession>
<dbReference type="EMBL" id="QJPH01000345">
    <property type="protein sequence ID" value="PZN77067.1"/>
    <property type="molecule type" value="Genomic_DNA"/>
</dbReference>
<protein>
    <submittedName>
        <fullName evidence="1">Uncharacterized protein</fullName>
    </submittedName>
</protein>
<name>A0A2W4T2T5_9GAMM</name>
<organism evidence="1 2">
    <name type="scientific">Candidatus Methylumidiphilus alinenensis</name>
    <dbReference type="NCBI Taxonomy" id="2202197"/>
    <lineage>
        <taxon>Bacteria</taxon>
        <taxon>Pseudomonadati</taxon>
        <taxon>Pseudomonadota</taxon>
        <taxon>Gammaproteobacteria</taxon>
        <taxon>Methylococcales</taxon>
        <taxon>Candidatus Methylumidiphilus</taxon>
    </lineage>
</organism>
<dbReference type="AlphaFoldDB" id="A0A2W4T2T5"/>
<evidence type="ECO:0000313" key="1">
    <source>
        <dbReference type="EMBL" id="PZN77067.1"/>
    </source>
</evidence>
<evidence type="ECO:0000313" key="2">
    <source>
        <dbReference type="Proteomes" id="UP000249396"/>
    </source>
</evidence>
<comment type="caution">
    <text evidence="1">The sequence shown here is derived from an EMBL/GenBank/DDBJ whole genome shotgun (WGS) entry which is preliminary data.</text>
</comment>
<dbReference type="Proteomes" id="UP000249396">
    <property type="component" value="Unassembled WGS sequence"/>
</dbReference>
<reference evidence="1 2" key="1">
    <citation type="journal article" date="2018" name="Aquat. Microb. Ecol.">
        <title>Gammaproteobacterial methanotrophs dominate.</title>
        <authorList>
            <person name="Rissanen A.J."/>
            <person name="Saarenheimo J."/>
            <person name="Tiirola M."/>
            <person name="Peura S."/>
            <person name="Aalto S.L."/>
            <person name="Karvinen A."/>
            <person name="Nykanen H."/>
        </authorList>
    </citation>
    <scope>NUCLEOTIDE SEQUENCE [LARGE SCALE GENOMIC DNA]</scope>
    <source>
        <strain evidence="1">AMbin10</strain>
    </source>
</reference>
<proteinExistence type="predicted"/>